<protein>
    <submittedName>
        <fullName evidence="1">Uncharacterized protein</fullName>
    </submittedName>
</protein>
<evidence type="ECO:0000313" key="1">
    <source>
        <dbReference type="EMBL" id="KAF2740218.1"/>
    </source>
</evidence>
<gene>
    <name evidence="1" type="ORF">EJ04DRAFT_237724</name>
</gene>
<sequence length="151" mass="16974">MASFSVRRKTTSPRPSLLLLLLVFGALALYHLTPYWSPTVDFISSSIASRLQSAALSSTFCTKEIGKGICCELHLGAEPCLDECRNAYMDRETFQITKDYDECADRCLVMYEDACGTKEKVARGLNAKRIEMEVTSESKVRGPRRRNLHLT</sequence>
<proteinExistence type="predicted"/>
<dbReference type="OrthoDB" id="3790043at2759"/>
<reference evidence="1" key="1">
    <citation type="journal article" date="2020" name="Stud. Mycol.">
        <title>101 Dothideomycetes genomes: a test case for predicting lifestyles and emergence of pathogens.</title>
        <authorList>
            <person name="Haridas S."/>
            <person name="Albert R."/>
            <person name="Binder M."/>
            <person name="Bloem J."/>
            <person name="Labutti K."/>
            <person name="Salamov A."/>
            <person name="Andreopoulos B."/>
            <person name="Baker S."/>
            <person name="Barry K."/>
            <person name="Bills G."/>
            <person name="Bluhm B."/>
            <person name="Cannon C."/>
            <person name="Castanera R."/>
            <person name="Culley D."/>
            <person name="Daum C."/>
            <person name="Ezra D."/>
            <person name="Gonzalez J."/>
            <person name="Henrissat B."/>
            <person name="Kuo A."/>
            <person name="Liang C."/>
            <person name="Lipzen A."/>
            <person name="Lutzoni F."/>
            <person name="Magnuson J."/>
            <person name="Mondo S."/>
            <person name="Nolan M."/>
            <person name="Ohm R."/>
            <person name="Pangilinan J."/>
            <person name="Park H.-J."/>
            <person name="Ramirez L."/>
            <person name="Alfaro M."/>
            <person name="Sun H."/>
            <person name="Tritt A."/>
            <person name="Yoshinaga Y."/>
            <person name="Zwiers L.-H."/>
            <person name="Turgeon B."/>
            <person name="Goodwin S."/>
            <person name="Spatafora J."/>
            <person name="Crous P."/>
            <person name="Grigoriev I."/>
        </authorList>
    </citation>
    <scope>NUCLEOTIDE SEQUENCE</scope>
    <source>
        <strain evidence="1">CBS 125425</strain>
    </source>
</reference>
<dbReference type="AlphaFoldDB" id="A0A9P4V8C6"/>
<accession>A0A9P4V8C6</accession>
<organism evidence="1 2">
    <name type="scientific">Polyplosphaeria fusca</name>
    <dbReference type="NCBI Taxonomy" id="682080"/>
    <lineage>
        <taxon>Eukaryota</taxon>
        <taxon>Fungi</taxon>
        <taxon>Dikarya</taxon>
        <taxon>Ascomycota</taxon>
        <taxon>Pezizomycotina</taxon>
        <taxon>Dothideomycetes</taxon>
        <taxon>Pleosporomycetidae</taxon>
        <taxon>Pleosporales</taxon>
        <taxon>Tetraplosphaeriaceae</taxon>
        <taxon>Polyplosphaeria</taxon>
    </lineage>
</organism>
<name>A0A9P4V8C6_9PLEO</name>
<keyword evidence="2" id="KW-1185">Reference proteome</keyword>
<comment type="caution">
    <text evidence="1">The sequence shown here is derived from an EMBL/GenBank/DDBJ whole genome shotgun (WGS) entry which is preliminary data.</text>
</comment>
<dbReference type="Proteomes" id="UP000799444">
    <property type="component" value="Unassembled WGS sequence"/>
</dbReference>
<evidence type="ECO:0000313" key="2">
    <source>
        <dbReference type="Proteomes" id="UP000799444"/>
    </source>
</evidence>
<dbReference type="EMBL" id="ML996101">
    <property type="protein sequence ID" value="KAF2740218.1"/>
    <property type="molecule type" value="Genomic_DNA"/>
</dbReference>